<gene>
    <name evidence="3" type="ORF">EDD58_101688</name>
</gene>
<dbReference type="InterPro" id="IPR050553">
    <property type="entry name" value="Thioredoxin_ResA/DsbE_sf"/>
</dbReference>
<comment type="caution">
    <text evidence="3">The sequence shown here is derived from an EMBL/GenBank/DDBJ whole genome shotgun (WGS) entry which is preliminary data.</text>
</comment>
<sequence length="142" mass="16198">MLPTAPRFELQDLHGKNYSLKSMLGKIIWLEFWVTWCPACQQTLPRKNLLYRSYNHPSLCFLTINVTGREAEPERVQTFAQQMGYQFPILKDQGCETYDAYGITSVPASVLINQQGEIHGIYDETTPITDIIQQVGKLLSSV</sequence>
<dbReference type="InterPro" id="IPR000866">
    <property type="entry name" value="AhpC/TSA"/>
</dbReference>
<dbReference type="Pfam" id="PF00578">
    <property type="entry name" value="AhpC-TSA"/>
    <property type="match status" value="1"/>
</dbReference>
<dbReference type="CDD" id="cd02966">
    <property type="entry name" value="TlpA_like_family"/>
    <property type="match status" value="1"/>
</dbReference>
<feature type="domain" description="Thioredoxin" evidence="2">
    <location>
        <begin position="1"/>
        <end position="140"/>
    </location>
</feature>
<dbReference type="InterPro" id="IPR036249">
    <property type="entry name" value="Thioredoxin-like_sf"/>
</dbReference>
<dbReference type="AlphaFoldDB" id="A0A4R3LCM5"/>
<protein>
    <submittedName>
        <fullName evidence="3">Peroxiredoxin</fullName>
    </submittedName>
</protein>
<dbReference type="PROSITE" id="PS51352">
    <property type="entry name" value="THIOREDOXIN_2"/>
    <property type="match status" value="1"/>
</dbReference>
<dbReference type="PANTHER" id="PTHR42852">
    <property type="entry name" value="THIOL:DISULFIDE INTERCHANGE PROTEIN DSBE"/>
    <property type="match status" value="1"/>
</dbReference>
<dbReference type="GO" id="GO:0016209">
    <property type="term" value="F:antioxidant activity"/>
    <property type="evidence" value="ECO:0007669"/>
    <property type="project" value="InterPro"/>
</dbReference>
<dbReference type="Proteomes" id="UP000294937">
    <property type="component" value="Unassembled WGS sequence"/>
</dbReference>
<name>A0A4R3LCM5_9BACL</name>
<dbReference type="Gene3D" id="3.40.30.10">
    <property type="entry name" value="Glutaredoxin"/>
    <property type="match status" value="1"/>
</dbReference>
<accession>A0A4R3LCM5</accession>
<evidence type="ECO:0000313" key="3">
    <source>
        <dbReference type="EMBL" id="TCS97040.1"/>
    </source>
</evidence>
<evidence type="ECO:0000259" key="2">
    <source>
        <dbReference type="PROSITE" id="PS51352"/>
    </source>
</evidence>
<keyword evidence="4" id="KW-1185">Reference proteome</keyword>
<proteinExistence type="predicted"/>
<dbReference type="InterPro" id="IPR013766">
    <property type="entry name" value="Thioredoxin_domain"/>
</dbReference>
<dbReference type="RefSeq" id="WP_131923400.1">
    <property type="nucleotide sequence ID" value="NZ_SMAG01000001.1"/>
</dbReference>
<dbReference type="OrthoDB" id="25753at2"/>
<dbReference type="SUPFAM" id="SSF52833">
    <property type="entry name" value="Thioredoxin-like"/>
    <property type="match status" value="1"/>
</dbReference>
<evidence type="ECO:0000313" key="4">
    <source>
        <dbReference type="Proteomes" id="UP000294937"/>
    </source>
</evidence>
<evidence type="ECO:0000256" key="1">
    <source>
        <dbReference type="ARBA" id="ARBA00023157"/>
    </source>
</evidence>
<reference evidence="3 4" key="1">
    <citation type="submission" date="2019-03" db="EMBL/GenBank/DDBJ databases">
        <title>Genomic Encyclopedia of Type Strains, Phase IV (KMG-IV): sequencing the most valuable type-strain genomes for metagenomic binning, comparative biology and taxonomic classification.</title>
        <authorList>
            <person name="Goeker M."/>
        </authorList>
    </citation>
    <scope>NUCLEOTIDE SEQUENCE [LARGE SCALE GENOMIC DNA]</scope>
    <source>
        <strain evidence="3 4">DSM 45707</strain>
    </source>
</reference>
<dbReference type="EMBL" id="SMAG01000001">
    <property type="protein sequence ID" value="TCS97040.1"/>
    <property type="molecule type" value="Genomic_DNA"/>
</dbReference>
<organism evidence="3 4">
    <name type="scientific">Hazenella coriacea</name>
    <dbReference type="NCBI Taxonomy" id="1179467"/>
    <lineage>
        <taxon>Bacteria</taxon>
        <taxon>Bacillati</taxon>
        <taxon>Bacillota</taxon>
        <taxon>Bacilli</taxon>
        <taxon>Bacillales</taxon>
        <taxon>Thermoactinomycetaceae</taxon>
        <taxon>Hazenella</taxon>
    </lineage>
</organism>
<dbReference type="PANTHER" id="PTHR42852:SF13">
    <property type="entry name" value="PROTEIN DIPZ"/>
    <property type="match status" value="1"/>
</dbReference>
<dbReference type="GO" id="GO:0016491">
    <property type="term" value="F:oxidoreductase activity"/>
    <property type="evidence" value="ECO:0007669"/>
    <property type="project" value="InterPro"/>
</dbReference>
<keyword evidence="1" id="KW-1015">Disulfide bond</keyword>